<dbReference type="Gene3D" id="1.25.40.10">
    <property type="entry name" value="Tetratricopeptide repeat domain"/>
    <property type="match status" value="2"/>
</dbReference>
<evidence type="ECO:0000256" key="4">
    <source>
        <dbReference type="ARBA" id="ARBA00022676"/>
    </source>
</evidence>
<dbReference type="GO" id="GO:0006493">
    <property type="term" value="P:protein O-linked glycosylation"/>
    <property type="evidence" value="ECO:0007669"/>
    <property type="project" value="TreeGrafter"/>
</dbReference>
<evidence type="ECO:0000256" key="1">
    <source>
        <dbReference type="ARBA" id="ARBA00004922"/>
    </source>
</evidence>
<keyword evidence="5" id="KW-0808">Transferase</keyword>
<dbReference type="GO" id="GO:0097363">
    <property type="term" value="F:protein O-acetylglucosaminyltransferase activity"/>
    <property type="evidence" value="ECO:0007669"/>
    <property type="project" value="UniProtKB-EC"/>
</dbReference>
<evidence type="ECO:0000259" key="9">
    <source>
        <dbReference type="Pfam" id="PF13844"/>
    </source>
</evidence>
<proteinExistence type="inferred from homology"/>
<dbReference type="AlphaFoldDB" id="G7ZIK9"/>
<dbReference type="Pfam" id="PF13844">
    <property type="entry name" value="Glyco_transf_41"/>
    <property type="match status" value="2"/>
</dbReference>
<geneLocation type="plasmid" evidence="10 11">
    <name>AZO_p6</name>
</geneLocation>
<evidence type="ECO:0000313" key="10">
    <source>
        <dbReference type="EMBL" id="CBS91467.1"/>
    </source>
</evidence>
<dbReference type="EMBL" id="FQ311874">
    <property type="protein sequence ID" value="CBS91467.1"/>
    <property type="molecule type" value="Genomic_DNA"/>
</dbReference>
<protein>
    <recommendedName>
        <fullName evidence="3">protein O-GlcNAc transferase</fullName>
        <ecNumber evidence="3">2.4.1.255</ecNumber>
    </recommendedName>
</protein>
<sequence>MTAGTASAAPSAPPPGTMTLTEAARLALDHFRAGRAAEAERLCRAILNAVPNQGEILQLLGVSVMMQNRPQEAESILRQAISVRSDLADSHGNLGTVLQSLGRMGEALAAHDRCVLLGPAAAEGYINRGSARLTLGDRDGAATDFARALRLRPIDALAAANLGVALREGHRVAEAERALRRALIADPAHGEAMLGYAHVLRELGRFAEAHTAYERAVALTPAKTEALCYHLYLKQTLCAWTDYDRLCRMVTDTIDRDVGVVIPLAALSIDTTPAQQDRAARMFFDRLIKRASSVPMPARPDPRRDGRLRIAYVSADFHEHATAYLAAELFELHDRERFEVLAYSYGPDDGSAMRKRLVQAFDHFRDIRSVPLDAVARRMADDGVDIMVDLKGYTKQTRLDLLSRRLAPIEVSYLGYPGTIGCPHMDYVIGDRFVTPPEHQPFYAERLAILPDAYQINDRRRPLPDRVPSRAECGLPADGVVFAAFNTAYKISPAMFALWMRILKRVPGSVLWLFEANPLAAANLTASAQAQGVDPARLVFAPPRPLPDHIARYRVADLALDTLPYTGHTTTSDALWAGCPVVTCLGGTFASRVAASLLNAAGLPDTVTRSLAEYEEMAVALAGDPGRRAALRKRLEDGRMTVPLFDSHRFTRNLERAYQVMWSLHGAGRPPQGFILPAG</sequence>
<feature type="repeat" description="TPR" evidence="8">
    <location>
        <begin position="122"/>
        <end position="155"/>
    </location>
</feature>
<gene>
    <name evidence="10" type="ordered locus">AZOLI_p60044</name>
</gene>
<dbReference type="Gene3D" id="3.40.50.11380">
    <property type="match status" value="1"/>
</dbReference>
<evidence type="ECO:0000256" key="5">
    <source>
        <dbReference type="ARBA" id="ARBA00022679"/>
    </source>
</evidence>
<dbReference type="HOGENOM" id="CLU_001721_5_2_5"/>
<feature type="domain" description="O-GlcNAc transferase C-terminal" evidence="9">
    <location>
        <begin position="237"/>
        <end position="462"/>
    </location>
</feature>
<evidence type="ECO:0000256" key="6">
    <source>
        <dbReference type="ARBA" id="ARBA00022737"/>
    </source>
</evidence>
<feature type="domain" description="O-GlcNAc transferase C-terminal" evidence="9">
    <location>
        <begin position="467"/>
        <end position="654"/>
    </location>
</feature>
<dbReference type="Proteomes" id="UP000005667">
    <property type="component" value="Plasmid AZO_p6"/>
</dbReference>
<keyword evidence="11" id="KW-1185">Reference proteome</keyword>
<dbReference type="KEGG" id="ali:AZOLI_p60044"/>
<dbReference type="Gene3D" id="3.40.50.2000">
    <property type="entry name" value="Glycogen Phosphorylase B"/>
    <property type="match status" value="1"/>
</dbReference>
<evidence type="ECO:0000313" key="11">
    <source>
        <dbReference type="Proteomes" id="UP000005667"/>
    </source>
</evidence>
<evidence type="ECO:0000256" key="8">
    <source>
        <dbReference type="PROSITE-ProRule" id="PRU00339"/>
    </source>
</evidence>
<dbReference type="RefSeq" id="WP_014189894.1">
    <property type="nucleotide sequence ID" value="NC_016588.1"/>
</dbReference>
<keyword evidence="7 8" id="KW-0802">TPR repeat</keyword>
<dbReference type="PROSITE" id="PS50005">
    <property type="entry name" value="TPR"/>
    <property type="match status" value="2"/>
</dbReference>
<keyword evidence="10" id="KW-0614">Plasmid</keyword>
<dbReference type="InterPro" id="IPR029489">
    <property type="entry name" value="OGT/SEC/SPY_C"/>
</dbReference>
<comment type="pathway">
    <text evidence="1">Protein modification; protein glycosylation.</text>
</comment>
<organism evidence="10 11">
    <name type="scientific">Azospirillum lipoferum (strain 4B)</name>
    <dbReference type="NCBI Taxonomy" id="862719"/>
    <lineage>
        <taxon>Bacteria</taxon>
        <taxon>Pseudomonadati</taxon>
        <taxon>Pseudomonadota</taxon>
        <taxon>Alphaproteobacteria</taxon>
        <taxon>Rhodospirillales</taxon>
        <taxon>Azospirillaceae</taxon>
        <taxon>Azospirillum</taxon>
    </lineage>
</organism>
<evidence type="ECO:0000256" key="3">
    <source>
        <dbReference type="ARBA" id="ARBA00011970"/>
    </source>
</evidence>
<dbReference type="InterPro" id="IPR019734">
    <property type="entry name" value="TPR_rpt"/>
</dbReference>
<keyword evidence="4" id="KW-0328">Glycosyltransferase</keyword>
<accession>G7ZIK9</accession>
<dbReference type="Pfam" id="PF13432">
    <property type="entry name" value="TPR_16"/>
    <property type="match status" value="3"/>
</dbReference>
<name>G7ZIK9_AZOL4</name>
<dbReference type="PANTHER" id="PTHR44998">
    <property type="match status" value="1"/>
</dbReference>
<reference evidence="11" key="1">
    <citation type="journal article" date="2011" name="PLoS Genet.">
        <title>Azospirillum genomes reveal transition of bacteria from aquatic to terrestrial environments.</title>
        <authorList>
            <person name="Wisniewski-Dye F."/>
            <person name="Borziak K."/>
            <person name="Khalsa-Moyers G."/>
            <person name="Alexandre G."/>
            <person name="Sukharnikov L.O."/>
            <person name="Wuichet K."/>
            <person name="Hurst G.B."/>
            <person name="McDonald W.H."/>
            <person name="Robertson J.S."/>
            <person name="Barbe V."/>
            <person name="Calteau A."/>
            <person name="Rouy Z."/>
            <person name="Mangenot S."/>
            <person name="Prigent-Combaret C."/>
            <person name="Normand P."/>
            <person name="Boyer M."/>
            <person name="Siguier P."/>
            <person name="Dessaux Y."/>
            <person name="Elmerich C."/>
            <person name="Condemine G."/>
            <person name="Krishnen G."/>
            <person name="Kennedy I."/>
            <person name="Paterson A.H."/>
            <person name="Gonzalez V."/>
            <person name="Mavingui P."/>
            <person name="Zhulin I.B."/>
        </authorList>
    </citation>
    <scope>NUCLEOTIDE SEQUENCE [LARGE SCALE GENOMIC DNA]</scope>
    <source>
        <strain evidence="11">4B</strain>
    </source>
</reference>
<dbReference type="InterPro" id="IPR011990">
    <property type="entry name" value="TPR-like_helical_dom_sf"/>
</dbReference>
<dbReference type="SMART" id="SM00028">
    <property type="entry name" value="TPR"/>
    <property type="match status" value="5"/>
</dbReference>
<dbReference type="EC" id="2.4.1.255" evidence="3"/>
<evidence type="ECO:0000256" key="7">
    <source>
        <dbReference type="ARBA" id="ARBA00022803"/>
    </source>
</evidence>
<keyword evidence="6" id="KW-0677">Repeat</keyword>
<dbReference type="PANTHER" id="PTHR44998:SF1">
    <property type="entry name" value="UDP-N-ACETYLGLUCOSAMINE--PEPTIDE N-ACETYLGLUCOSAMINYLTRANSFERASE 110 KDA SUBUNIT"/>
    <property type="match status" value="1"/>
</dbReference>
<comment type="similarity">
    <text evidence="2">Belongs to the glycosyltransferase 41 family. O-GlcNAc transferase subfamily.</text>
</comment>
<feature type="repeat" description="TPR" evidence="8">
    <location>
        <begin position="190"/>
        <end position="223"/>
    </location>
</feature>
<evidence type="ECO:0000256" key="2">
    <source>
        <dbReference type="ARBA" id="ARBA00005386"/>
    </source>
</evidence>
<dbReference type="SUPFAM" id="SSF48452">
    <property type="entry name" value="TPR-like"/>
    <property type="match status" value="1"/>
</dbReference>
<dbReference type="OrthoDB" id="146908at2"/>
<dbReference type="SUPFAM" id="SSF53756">
    <property type="entry name" value="UDP-Glycosyltransferase/glycogen phosphorylase"/>
    <property type="match status" value="1"/>
</dbReference>